<sequence>MLLNSAESRELEFYVKNIDGSAKPAAKDEKRILIWWKKFLLQWVWKFEATAN</sequence>
<name>A0A0L6VV39_9BASI</name>
<reference evidence="1 2" key="1">
    <citation type="submission" date="2015-08" db="EMBL/GenBank/DDBJ databases">
        <title>Next Generation Sequencing and Analysis of the Genome of Puccinia sorghi L Schw, the Causal Agent of Maize Common Rust.</title>
        <authorList>
            <person name="Rochi L."/>
            <person name="Burguener G."/>
            <person name="Darino M."/>
            <person name="Turjanski A."/>
            <person name="Kreff E."/>
            <person name="Dieguez M.J."/>
            <person name="Sacco F."/>
        </authorList>
    </citation>
    <scope>NUCLEOTIDE SEQUENCE [LARGE SCALE GENOMIC DNA]</scope>
    <source>
        <strain evidence="1 2">RO10H11247</strain>
    </source>
</reference>
<evidence type="ECO:0000313" key="2">
    <source>
        <dbReference type="Proteomes" id="UP000037035"/>
    </source>
</evidence>
<organism evidence="1 2">
    <name type="scientific">Puccinia sorghi</name>
    <dbReference type="NCBI Taxonomy" id="27349"/>
    <lineage>
        <taxon>Eukaryota</taxon>
        <taxon>Fungi</taxon>
        <taxon>Dikarya</taxon>
        <taxon>Basidiomycota</taxon>
        <taxon>Pucciniomycotina</taxon>
        <taxon>Pucciniomycetes</taxon>
        <taxon>Pucciniales</taxon>
        <taxon>Pucciniaceae</taxon>
        <taxon>Puccinia</taxon>
    </lineage>
</organism>
<protein>
    <submittedName>
        <fullName evidence="1">Uncharacterized protein</fullName>
    </submittedName>
</protein>
<dbReference type="Proteomes" id="UP000037035">
    <property type="component" value="Unassembled WGS sequence"/>
</dbReference>
<gene>
    <name evidence="1" type="ORF">VP01_106g9</name>
</gene>
<accession>A0A0L6VV39</accession>
<keyword evidence="2" id="KW-1185">Reference proteome</keyword>
<evidence type="ECO:0000313" key="1">
    <source>
        <dbReference type="EMBL" id="KNZ64080.1"/>
    </source>
</evidence>
<dbReference type="VEuPathDB" id="FungiDB:VP01_106g9"/>
<dbReference type="EMBL" id="LAVV01000777">
    <property type="protein sequence ID" value="KNZ64080.1"/>
    <property type="molecule type" value="Genomic_DNA"/>
</dbReference>
<comment type="caution">
    <text evidence="1">The sequence shown here is derived from an EMBL/GenBank/DDBJ whole genome shotgun (WGS) entry which is preliminary data.</text>
</comment>
<dbReference type="AlphaFoldDB" id="A0A0L6VV39"/>
<proteinExistence type="predicted"/>